<dbReference type="InterPro" id="IPR006860">
    <property type="entry name" value="FecR"/>
</dbReference>
<accession>A0ABS5JAW0</accession>
<reference evidence="4 5" key="1">
    <citation type="submission" date="2021-04" db="EMBL/GenBank/DDBJ databases">
        <title>Chitinophaga sp. nov., isolated from the rhizosphere soil.</title>
        <authorList>
            <person name="He S."/>
        </authorList>
    </citation>
    <scope>NUCLEOTIDE SEQUENCE [LARGE SCALE GENOMIC DNA]</scope>
    <source>
        <strain evidence="4 5">2R12</strain>
    </source>
</reference>
<feature type="domain" description="Protein FecR C-terminal" evidence="3">
    <location>
        <begin position="291"/>
        <end position="359"/>
    </location>
</feature>
<keyword evidence="1" id="KW-0472">Membrane</keyword>
<dbReference type="PANTHER" id="PTHR30273">
    <property type="entry name" value="PERIPLASMIC SIGNAL SENSOR AND SIGMA FACTOR ACTIVATOR FECR-RELATED"/>
    <property type="match status" value="1"/>
</dbReference>
<keyword evidence="5" id="KW-1185">Reference proteome</keyword>
<protein>
    <submittedName>
        <fullName evidence="4">DUF4974 domain-containing protein</fullName>
    </submittedName>
</protein>
<gene>
    <name evidence="4" type="ORF">KE626_33750</name>
</gene>
<dbReference type="Gene3D" id="2.60.120.1440">
    <property type="match status" value="1"/>
</dbReference>
<dbReference type="RefSeq" id="WP_211977500.1">
    <property type="nucleotide sequence ID" value="NZ_CBFHAM010000060.1"/>
</dbReference>
<feature type="domain" description="FecR protein" evidence="2">
    <location>
        <begin position="132"/>
        <end position="223"/>
    </location>
</feature>
<feature type="transmembrane region" description="Helical" evidence="1">
    <location>
        <begin position="97"/>
        <end position="115"/>
    </location>
</feature>
<dbReference type="Pfam" id="PF04773">
    <property type="entry name" value="FecR"/>
    <property type="match status" value="1"/>
</dbReference>
<name>A0ABS5JAW0_9BACT</name>
<evidence type="ECO:0000313" key="5">
    <source>
        <dbReference type="Proteomes" id="UP000676386"/>
    </source>
</evidence>
<evidence type="ECO:0000259" key="2">
    <source>
        <dbReference type="Pfam" id="PF04773"/>
    </source>
</evidence>
<evidence type="ECO:0000313" key="4">
    <source>
        <dbReference type="EMBL" id="MBS0032345.1"/>
    </source>
</evidence>
<keyword evidence="1" id="KW-0812">Transmembrane</keyword>
<dbReference type="PANTHER" id="PTHR30273:SF2">
    <property type="entry name" value="PROTEIN FECR"/>
    <property type="match status" value="1"/>
</dbReference>
<dbReference type="EMBL" id="JAGTXB010000033">
    <property type="protein sequence ID" value="MBS0032345.1"/>
    <property type="molecule type" value="Genomic_DNA"/>
</dbReference>
<dbReference type="Proteomes" id="UP000676386">
    <property type="component" value="Unassembled WGS sequence"/>
</dbReference>
<sequence length="361" mass="40408">MHKERIAQLIARKLSGEASPEEIQELDTLLEAHPDDAYFLSILADYWTASVSPVADEDADPDAHFRYILDSAASETPETGSISLPAHSSRSHYTRNILAVAAVFAGLLFFSWLYFRTPTGVPQASRIETIAKPGAKSRLLLPDGSVVWLNSGSRISYAVNFMDSLREVELEGEAYFDVAKNSQRPFIVRTRDITIKVLGTVFNVKCYPDDNKTEATLIRGSVQVSKTGDNSRQGLLLHPHEKLVANRTTESVSANTDHPALSIAENDMVVKRLKETAADTSMTETAWVYNKLVFDGEDFLEIAAEMERWYNVKIAINDPAVARYRFHAKFENETITKVLSVLQLSLPFTFKIDNNEVNIYK</sequence>
<dbReference type="InterPro" id="IPR012373">
    <property type="entry name" value="Ferrdict_sens_TM"/>
</dbReference>
<dbReference type="Gene3D" id="3.55.50.30">
    <property type="match status" value="1"/>
</dbReference>
<dbReference type="PIRSF" id="PIRSF018266">
    <property type="entry name" value="FecR"/>
    <property type="match status" value="1"/>
</dbReference>
<keyword evidence="1" id="KW-1133">Transmembrane helix</keyword>
<proteinExistence type="predicted"/>
<dbReference type="InterPro" id="IPR032508">
    <property type="entry name" value="FecR_C"/>
</dbReference>
<dbReference type="Pfam" id="PF16344">
    <property type="entry name" value="FecR_C"/>
    <property type="match status" value="1"/>
</dbReference>
<evidence type="ECO:0000259" key="3">
    <source>
        <dbReference type="Pfam" id="PF16344"/>
    </source>
</evidence>
<evidence type="ECO:0000256" key="1">
    <source>
        <dbReference type="SAM" id="Phobius"/>
    </source>
</evidence>
<organism evidence="4 5">
    <name type="scientific">Chitinophaga hostae</name>
    <dbReference type="NCBI Taxonomy" id="2831022"/>
    <lineage>
        <taxon>Bacteria</taxon>
        <taxon>Pseudomonadati</taxon>
        <taxon>Bacteroidota</taxon>
        <taxon>Chitinophagia</taxon>
        <taxon>Chitinophagales</taxon>
        <taxon>Chitinophagaceae</taxon>
        <taxon>Chitinophaga</taxon>
    </lineage>
</organism>
<comment type="caution">
    <text evidence="4">The sequence shown here is derived from an EMBL/GenBank/DDBJ whole genome shotgun (WGS) entry which is preliminary data.</text>
</comment>